<dbReference type="HOGENOM" id="CLU_011263_1_7_6"/>
<dbReference type="Pfam" id="PF07538">
    <property type="entry name" value="ChW"/>
    <property type="match status" value="3"/>
</dbReference>
<dbReference type="InterPro" id="IPR036852">
    <property type="entry name" value="Peptidase_S8/S53_dom_sf"/>
</dbReference>
<dbReference type="PROSITE" id="PS00136">
    <property type="entry name" value="SUBTILASE_ASP"/>
    <property type="match status" value="1"/>
</dbReference>
<name>Q12K79_SHEDO</name>
<dbReference type="Gene3D" id="3.40.50.200">
    <property type="entry name" value="Peptidase S8/S53 domain"/>
    <property type="match status" value="1"/>
</dbReference>
<dbReference type="Gene3D" id="3.30.70.80">
    <property type="entry name" value="Peptidase S8 propeptide/proteinase inhibitor I9"/>
    <property type="match status" value="1"/>
</dbReference>
<organism evidence="11 12">
    <name type="scientific">Shewanella denitrificans (strain OS217 / ATCC BAA-1090 / DSM 15013)</name>
    <dbReference type="NCBI Taxonomy" id="318161"/>
    <lineage>
        <taxon>Bacteria</taxon>
        <taxon>Pseudomonadati</taxon>
        <taxon>Pseudomonadota</taxon>
        <taxon>Gammaproteobacteria</taxon>
        <taxon>Alteromonadales</taxon>
        <taxon>Shewanellaceae</taxon>
        <taxon>Shewanella</taxon>
    </lineage>
</organism>
<feature type="signal peptide" evidence="8">
    <location>
        <begin position="1"/>
        <end position="21"/>
    </location>
</feature>
<dbReference type="FunFam" id="3.40.50.200:FF:000014">
    <property type="entry name" value="Proteinase K"/>
    <property type="match status" value="1"/>
</dbReference>
<evidence type="ECO:0000259" key="10">
    <source>
        <dbReference type="Pfam" id="PF05922"/>
    </source>
</evidence>
<dbReference type="Pfam" id="PF05922">
    <property type="entry name" value="Inhibitor_I9"/>
    <property type="match status" value="1"/>
</dbReference>
<dbReference type="KEGG" id="sdn:Sden_2868"/>
<evidence type="ECO:0000313" key="12">
    <source>
        <dbReference type="Proteomes" id="UP000001982"/>
    </source>
</evidence>
<feature type="domain" description="Inhibitor I9" evidence="10">
    <location>
        <begin position="39"/>
        <end position="115"/>
    </location>
</feature>
<evidence type="ECO:0000256" key="8">
    <source>
        <dbReference type="SAM" id="SignalP"/>
    </source>
</evidence>
<sequence>MFKLNYFALLAVSLPIFAASAASPSKLVQTDTSNFVENQYIVVFNSAANAMSKNAFKAQLAANADSLVNKYNVKIKLRFDDVLNGVVVTADKQQLTQLLQDENINYIEQDQYITLDPVMSTKAVQNNATWGLDRIDQHDLPLDTNYNYQEDGSNVTAYVIDTGIRNSHQEFGGRASSGYDFVDNDNDASDCNGHGTHVAGTIGGSTWGVAKNVNLVGVRVLNCSGSGTYSGVINGINWVNNNAAHPAVANMSLGGGVSQAIDDAVNNLVSSGVTTVVAAGNSNADACSFSPARAVQAITVGSTTNTDARSSFSNYGSCLDVFAPGSSITSAWYNSDNATNTISGTSMAAPHVAGVAALYLDENNSLTPAQIDSLVSSRSTKNKVTNPNAGSPNELVYSLNDNNLAPQVEYRAHVADLGWLAWVEDGATAGTTGQSRRMEASQMKLVNSTMQICYSAHVANIGWMTPVCNGAVAGTTGQSRQMEATKVWLNNAPAGCNIEYRAHVAGMGWLGWAQNGAQAGTTGQSRRMEALQAKLTGNCN</sequence>
<keyword evidence="12" id="KW-1185">Reference proteome</keyword>
<dbReference type="PRINTS" id="PR00723">
    <property type="entry name" value="SUBTILISIN"/>
</dbReference>
<feature type="chain" id="PRO_5004181477" evidence="8">
    <location>
        <begin position="22"/>
        <end position="540"/>
    </location>
</feature>
<dbReference type="GO" id="GO:0005615">
    <property type="term" value="C:extracellular space"/>
    <property type="evidence" value="ECO:0007669"/>
    <property type="project" value="TreeGrafter"/>
</dbReference>
<dbReference type="PANTHER" id="PTHR43806">
    <property type="entry name" value="PEPTIDASE S8"/>
    <property type="match status" value="1"/>
</dbReference>
<dbReference type="InterPro" id="IPR023827">
    <property type="entry name" value="Peptidase_S8_Asp-AS"/>
</dbReference>
<dbReference type="Pfam" id="PF00082">
    <property type="entry name" value="Peptidase_S8"/>
    <property type="match status" value="1"/>
</dbReference>
<dbReference type="MEROPS" id="S08.050"/>
<dbReference type="InterPro" id="IPR037045">
    <property type="entry name" value="S8pro/Inhibitor_I9_sf"/>
</dbReference>
<dbReference type="SMART" id="SM00728">
    <property type="entry name" value="ChW"/>
    <property type="match status" value="3"/>
</dbReference>
<keyword evidence="2 6" id="KW-0645">Protease</keyword>
<dbReference type="InterPro" id="IPR050131">
    <property type="entry name" value="Peptidase_S8_subtilisin-like"/>
</dbReference>
<proteinExistence type="inferred from homology"/>
<evidence type="ECO:0000256" key="7">
    <source>
        <dbReference type="RuleBase" id="RU003355"/>
    </source>
</evidence>
<dbReference type="InterPro" id="IPR023828">
    <property type="entry name" value="Peptidase_S8_Ser-AS"/>
</dbReference>
<comment type="similarity">
    <text evidence="1 6 7">Belongs to the peptidase S8 family.</text>
</comment>
<dbReference type="eggNOG" id="COG1404">
    <property type="taxonomic scope" value="Bacteria"/>
</dbReference>
<feature type="active site" description="Charge relay system" evidence="5 6">
    <location>
        <position position="194"/>
    </location>
</feature>
<reference evidence="11 12" key="1">
    <citation type="submission" date="2006-03" db="EMBL/GenBank/DDBJ databases">
        <title>Complete sequence of Shewanella denitrificans OS217.</title>
        <authorList>
            <consortium name="US DOE Joint Genome Institute"/>
            <person name="Copeland A."/>
            <person name="Lucas S."/>
            <person name="Lapidus A."/>
            <person name="Barry K."/>
            <person name="Detter J.C."/>
            <person name="Glavina del Rio T."/>
            <person name="Hammon N."/>
            <person name="Israni S."/>
            <person name="Dalin E."/>
            <person name="Tice H."/>
            <person name="Pitluck S."/>
            <person name="Brettin T."/>
            <person name="Bruce D."/>
            <person name="Han C."/>
            <person name="Tapia R."/>
            <person name="Gilna P."/>
            <person name="Kiss H."/>
            <person name="Schmutz J."/>
            <person name="Larimer F."/>
            <person name="Land M."/>
            <person name="Hauser L."/>
            <person name="Kyrpides N."/>
            <person name="Lykidis A."/>
            <person name="Richardson P."/>
        </authorList>
    </citation>
    <scope>NUCLEOTIDE SEQUENCE [LARGE SCALE GENOMIC DNA]</scope>
    <source>
        <strain evidence="12">OS217 / ATCC BAA-1090 / DSM 15013</strain>
    </source>
</reference>
<dbReference type="InterPro" id="IPR034193">
    <property type="entry name" value="PCSK9_ProteinaseK-like"/>
</dbReference>
<dbReference type="STRING" id="318161.Sden_2868"/>
<dbReference type="CDD" id="cd04077">
    <property type="entry name" value="Peptidases_S8_PCSK9_ProteinaseK_like"/>
    <property type="match status" value="1"/>
</dbReference>
<dbReference type="SUPFAM" id="SSF52743">
    <property type="entry name" value="Subtilisin-like"/>
    <property type="match status" value="1"/>
</dbReference>
<dbReference type="AlphaFoldDB" id="Q12K79"/>
<dbReference type="OrthoDB" id="9790784at2"/>
<dbReference type="InterPro" id="IPR010259">
    <property type="entry name" value="S8pro/Inhibitor_I9"/>
</dbReference>
<dbReference type="Proteomes" id="UP000001982">
    <property type="component" value="Chromosome"/>
</dbReference>
<dbReference type="eggNOG" id="COG3227">
    <property type="taxonomic scope" value="Bacteria"/>
</dbReference>
<dbReference type="PANTHER" id="PTHR43806:SF11">
    <property type="entry name" value="CEREVISIN-RELATED"/>
    <property type="match status" value="1"/>
</dbReference>
<dbReference type="InterPro" id="IPR000209">
    <property type="entry name" value="Peptidase_S8/S53_dom"/>
</dbReference>
<dbReference type="SUPFAM" id="SSF54897">
    <property type="entry name" value="Protease propeptides/inhibitors"/>
    <property type="match status" value="1"/>
</dbReference>
<evidence type="ECO:0000256" key="5">
    <source>
        <dbReference type="PIRSR" id="PIRSR615500-1"/>
    </source>
</evidence>
<keyword evidence="3 6" id="KW-0378">Hydrolase</keyword>
<dbReference type="PROSITE" id="PS51892">
    <property type="entry name" value="SUBTILASE"/>
    <property type="match status" value="1"/>
</dbReference>
<evidence type="ECO:0000256" key="6">
    <source>
        <dbReference type="PROSITE-ProRule" id="PRU01240"/>
    </source>
</evidence>
<gene>
    <name evidence="11" type="ordered locus">Sden_2868</name>
</gene>
<keyword evidence="4 6" id="KW-0720">Serine protease</keyword>
<feature type="domain" description="Peptidase S8/S53" evidence="9">
    <location>
        <begin position="152"/>
        <end position="386"/>
    </location>
</feature>
<feature type="active site" description="Charge relay system" evidence="5 6">
    <location>
        <position position="161"/>
    </location>
</feature>
<evidence type="ECO:0000256" key="3">
    <source>
        <dbReference type="ARBA" id="ARBA00022801"/>
    </source>
</evidence>
<accession>Q12K79</accession>
<dbReference type="InterPro" id="IPR022398">
    <property type="entry name" value="Peptidase_S8_His-AS"/>
</dbReference>
<keyword evidence="8" id="KW-0732">Signal</keyword>
<dbReference type="PROSITE" id="PS00137">
    <property type="entry name" value="SUBTILASE_HIS"/>
    <property type="match status" value="1"/>
</dbReference>
<dbReference type="RefSeq" id="WP_011497296.1">
    <property type="nucleotide sequence ID" value="NC_007954.1"/>
</dbReference>
<evidence type="ECO:0000259" key="9">
    <source>
        <dbReference type="Pfam" id="PF00082"/>
    </source>
</evidence>
<evidence type="ECO:0000313" key="11">
    <source>
        <dbReference type="EMBL" id="ABE56147.1"/>
    </source>
</evidence>
<evidence type="ECO:0000256" key="2">
    <source>
        <dbReference type="ARBA" id="ARBA00022670"/>
    </source>
</evidence>
<feature type="active site" description="Charge relay system" evidence="5 6">
    <location>
        <position position="346"/>
    </location>
</feature>
<dbReference type="EMBL" id="CP000302">
    <property type="protein sequence ID" value="ABE56147.1"/>
    <property type="molecule type" value="Genomic_DNA"/>
</dbReference>
<dbReference type="InterPro" id="IPR015500">
    <property type="entry name" value="Peptidase_S8_subtilisin-rel"/>
</dbReference>
<evidence type="ECO:0000256" key="1">
    <source>
        <dbReference type="ARBA" id="ARBA00011073"/>
    </source>
</evidence>
<protein>
    <submittedName>
        <fullName evidence="11">Secreted peptidase A. Serine peptidase. MEROPS family S08A</fullName>
    </submittedName>
</protein>
<dbReference type="GO" id="GO:0006508">
    <property type="term" value="P:proteolysis"/>
    <property type="evidence" value="ECO:0007669"/>
    <property type="project" value="UniProtKB-KW"/>
</dbReference>
<dbReference type="GO" id="GO:0004252">
    <property type="term" value="F:serine-type endopeptidase activity"/>
    <property type="evidence" value="ECO:0007669"/>
    <property type="project" value="UniProtKB-UniRule"/>
</dbReference>
<dbReference type="PROSITE" id="PS00138">
    <property type="entry name" value="SUBTILASE_SER"/>
    <property type="match status" value="1"/>
</dbReference>
<dbReference type="InterPro" id="IPR006637">
    <property type="entry name" value="ChW"/>
</dbReference>
<evidence type="ECO:0000256" key="4">
    <source>
        <dbReference type="ARBA" id="ARBA00022825"/>
    </source>
</evidence>